<dbReference type="EMBL" id="OCYT01000009">
    <property type="protein sequence ID" value="SON75809.1"/>
    <property type="molecule type" value="Genomic_DNA"/>
</dbReference>
<dbReference type="Proteomes" id="UP000234166">
    <property type="component" value="Unassembled WGS sequence"/>
</dbReference>
<evidence type="ECO:0000313" key="5">
    <source>
        <dbReference type="EMBL" id="SON77262.1"/>
    </source>
</evidence>
<dbReference type="Proteomes" id="UP000234181">
    <property type="component" value="Unassembled WGS sequence"/>
</dbReference>
<feature type="domain" description="DUF4189" evidence="3">
    <location>
        <begin position="64"/>
        <end position="158"/>
    </location>
</feature>
<keyword evidence="2" id="KW-0732">Signal</keyword>
<protein>
    <recommendedName>
        <fullName evidence="3">DUF4189 domain-containing protein</fullName>
    </recommendedName>
</protein>
<comment type="caution">
    <text evidence="5">The sequence shown here is derived from an EMBL/GenBank/DDBJ whole genome shotgun (WGS) entry which is preliminary data.</text>
</comment>
<feature type="chain" id="PRO_5044246480" description="DUF4189 domain-containing protein" evidence="2">
    <location>
        <begin position="24"/>
        <end position="166"/>
    </location>
</feature>
<feature type="region of interest" description="Disordered" evidence="1">
    <location>
        <begin position="31"/>
        <end position="57"/>
    </location>
</feature>
<dbReference type="AlphaFoldDB" id="A0AB38DU97"/>
<evidence type="ECO:0000256" key="1">
    <source>
        <dbReference type="SAM" id="MobiDB-lite"/>
    </source>
</evidence>
<dbReference type="InterPro" id="IPR025240">
    <property type="entry name" value="DUF4189"/>
</dbReference>
<name>A0AB38DU97_XANCH</name>
<keyword evidence="7" id="KW-1185">Reference proteome</keyword>
<sequence length="166" mass="17200">MKKMIRLLLGIFLNTVLVVVASAQTACPVGVSPGSPQCGPDSGTSRGDAAASPPRPTGEWIKTWGAIARSNSTGEAGSAVGKFSEGEAEQAAIRQCALGGAGDCEVRLSYQNQCAALVSSQSRSFYQSSATEKNAIQLAVKACEATNSGSCKVAYSECSKPIFRKF</sequence>
<organism evidence="5 6">
    <name type="scientific">Xanthomonas campestris pv. phaseoli</name>
    <dbReference type="NCBI Taxonomy" id="317013"/>
    <lineage>
        <taxon>Bacteria</taxon>
        <taxon>Pseudomonadati</taxon>
        <taxon>Pseudomonadota</taxon>
        <taxon>Gammaproteobacteria</taxon>
        <taxon>Lysobacterales</taxon>
        <taxon>Lysobacteraceae</taxon>
        <taxon>Xanthomonas</taxon>
    </lineage>
</organism>
<reference evidence="6 7" key="1">
    <citation type="submission" date="2017-10" db="EMBL/GenBank/DDBJ databases">
        <authorList>
            <person name="Regsiter A."/>
            <person name="William W."/>
        </authorList>
    </citation>
    <scope>NUCLEOTIDE SEQUENCE [LARGE SCALE GENOMIC DNA]</scope>
    <source>
        <strain evidence="4 7">CFBP6984</strain>
        <strain evidence="5 6">CFBP7430</strain>
    </source>
</reference>
<evidence type="ECO:0000256" key="2">
    <source>
        <dbReference type="SAM" id="SignalP"/>
    </source>
</evidence>
<evidence type="ECO:0000313" key="7">
    <source>
        <dbReference type="Proteomes" id="UP000234181"/>
    </source>
</evidence>
<proteinExistence type="predicted"/>
<accession>A0AB38DU97</accession>
<evidence type="ECO:0000259" key="3">
    <source>
        <dbReference type="Pfam" id="PF13827"/>
    </source>
</evidence>
<gene>
    <name evidence="4" type="ORF">XAP6984_1060003</name>
    <name evidence="5" type="ORF">XAP7430_1040003</name>
</gene>
<feature type="signal peptide" evidence="2">
    <location>
        <begin position="1"/>
        <end position="23"/>
    </location>
</feature>
<dbReference type="EMBL" id="OCYS01000007">
    <property type="protein sequence ID" value="SON77262.1"/>
    <property type="molecule type" value="Genomic_DNA"/>
</dbReference>
<dbReference type="Pfam" id="PF13827">
    <property type="entry name" value="DUF4189"/>
    <property type="match status" value="1"/>
</dbReference>
<evidence type="ECO:0000313" key="4">
    <source>
        <dbReference type="EMBL" id="SON75809.1"/>
    </source>
</evidence>
<evidence type="ECO:0000313" key="6">
    <source>
        <dbReference type="Proteomes" id="UP000234166"/>
    </source>
</evidence>